<sequence length="659" mass="74302">MRQKFIVTTLLCTLLLSLIFPSVLSANTLQNFDDVPTAHWAEKFIKKMDIRNVVEGYENNTFRPNQGIRQQEAVAMIVRFLGYQDEAEAAKSLEVREDHELYPYIQGVPEWSKGNILVGAQLGLISLASDAGFNPTEEASRAWMTKLLITSIQKHGSVPATTSNLQFTDSDSIPPWVRSEVNLATGAEIVTGYPDGTFKPERTVTRAEMTALLAKAEEFVSSDYLKDIVRGKIEVKQEDGAIVNTDSGLEKIFIQDDALLFQENNRISFAQLKSSDEISAIIDSNDQVLFLDLLNASERKVNEIEGTVYVYDASKELLTIQDQTQNLTSFKVASTVTVNKDNKAIRISELNTFDKVRITLEEGELKHIEVTESYEHQKEAEIISINTTERVVTVKHADHSYEVISINNRVKLLDQQGAHISFDQLKMNEKVKINYHEDQVDSIQIPVSHMSDYVITQVNTRRAIVTKDGVNEEYNFDSSLKVLIKGYIEPSSTDLLVGDRVKLKLSDGKIVEIEVLNRERKAFNFDFSDSSANAIRVKDLKTNQLSYITYDSDVKLYQNNSALRSLTSFNQGDRVLINIRDGVALRIDKAIFNNFDITARDDANKTITARNRQYSNQTFRFADHTVVIVNNTTSHITNILVGDGVNIYSVGNEIVEIRK</sequence>
<evidence type="ECO:0000256" key="1">
    <source>
        <dbReference type="ARBA" id="ARBA00022729"/>
    </source>
</evidence>
<dbReference type="InterPro" id="IPR001119">
    <property type="entry name" value="SLH_dom"/>
</dbReference>
<feature type="domain" description="SLH" evidence="3">
    <location>
        <begin position="28"/>
        <end position="91"/>
    </location>
</feature>
<feature type="signal peptide" evidence="2">
    <location>
        <begin position="1"/>
        <end position="25"/>
    </location>
</feature>
<evidence type="ECO:0000313" key="5">
    <source>
        <dbReference type="Proteomes" id="UP001235840"/>
    </source>
</evidence>
<dbReference type="PROSITE" id="PS51272">
    <property type="entry name" value="SLH"/>
    <property type="match status" value="2"/>
</dbReference>
<keyword evidence="1 2" id="KW-0732">Signal</keyword>
<dbReference type="PANTHER" id="PTHR43308">
    <property type="entry name" value="OUTER MEMBRANE PROTEIN ALPHA-RELATED"/>
    <property type="match status" value="1"/>
</dbReference>
<evidence type="ECO:0000256" key="2">
    <source>
        <dbReference type="SAM" id="SignalP"/>
    </source>
</evidence>
<keyword evidence="5" id="KW-1185">Reference proteome</keyword>
<proteinExistence type="predicted"/>
<gene>
    <name evidence="4" type="ORF">J2S11_002268</name>
</gene>
<feature type="chain" id="PRO_5046824285" description="SLH domain-containing protein" evidence="2">
    <location>
        <begin position="26"/>
        <end position="659"/>
    </location>
</feature>
<dbReference type="EMBL" id="JAUSTY010000008">
    <property type="protein sequence ID" value="MDQ0166364.1"/>
    <property type="molecule type" value="Genomic_DNA"/>
</dbReference>
<accession>A0ABT9VZF7</accession>
<feature type="domain" description="SLH" evidence="3">
    <location>
        <begin position="164"/>
        <end position="227"/>
    </location>
</feature>
<comment type="caution">
    <text evidence="4">The sequence shown here is derived from an EMBL/GenBank/DDBJ whole genome shotgun (WGS) entry which is preliminary data.</text>
</comment>
<protein>
    <recommendedName>
        <fullName evidence="3">SLH domain-containing protein</fullName>
    </recommendedName>
</protein>
<reference evidence="4 5" key="1">
    <citation type="submission" date="2023-07" db="EMBL/GenBank/DDBJ databases">
        <title>Genomic Encyclopedia of Type Strains, Phase IV (KMG-IV): sequencing the most valuable type-strain genomes for metagenomic binning, comparative biology and taxonomic classification.</title>
        <authorList>
            <person name="Goeker M."/>
        </authorList>
    </citation>
    <scope>NUCLEOTIDE SEQUENCE [LARGE SCALE GENOMIC DNA]</scope>
    <source>
        <strain evidence="4 5">DSM 12751</strain>
    </source>
</reference>
<dbReference type="InterPro" id="IPR051465">
    <property type="entry name" value="Cell_Envelope_Struct_Comp"/>
</dbReference>
<dbReference type="RefSeq" id="WP_307394508.1">
    <property type="nucleotide sequence ID" value="NZ_BAAADK010000020.1"/>
</dbReference>
<evidence type="ECO:0000259" key="3">
    <source>
        <dbReference type="PROSITE" id="PS51272"/>
    </source>
</evidence>
<evidence type="ECO:0000313" key="4">
    <source>
        <dbReference type="EMBL" id="MDQ0166364.1"/>
    </source>
</evidence>
<dbReference type="Proteomes" id="UP001235840">
    <property type="component" value="Unassembled WGS sequence"/>
</dbReference>
<name>A0ABT9VZF7_9BACI</name>
<organism evidence="4 5">
    <name type="scientific">Caldalkalibacillus horti</name>
    <dbReference type="NCBI Taxonomy" id="77523"/>
    <lineage>
        <taxon>Bacteria</taxon>
        <taxon>Bacillati</taxon>
        <taxon>Bacillota</taxon>
        <taxon>Bacilli</taxon>
        <taxon>Bacillales</taxon>
        <taxon>Bacillaceae</taxon>
        <taxon>Caldalkalibacillus</taxon>
    </lineage>
</organism>
<dbReference type="PANTHER" id="PTHR43308:SF5">
    <property type="entry name" value="S-LAYER PROTEIN _ PEPTIDOGLYCAN ENDO-BETA-N-ACETYLGLUCOSAMINIDASE"/>
    <property type="match status" value="1"/>
</dbReference>
<dbReference type="Pfam" id="PF00395">
    <property type="entry name" value="SLH"/>
    <property type="match status" value="2"/>
</dbReference>